<organism evidence="3 4">
    <name type="scientific">Ganoderma sinense ZZ0214-1</name>
    <dbReference type="NCBI Taxonomy" id="1077348"/>
    <lineage>
        <taxon>Eukaryota</taxon>
        <taxon>Fungi</taxon>
        <taxon>Dikarya</taxon>
        <taxon>Basidiomycota</taxon>
        <taxon>Agaricomycotina</taxon>
        <taxon>Agaricomycetes</taxon>
        <taxon>Polyporales</taxon>
        <taxon>Polyporaceae</taxon>
        <taxon>Ganoderma</taxon>
    </lineage>
</organism>
<name>A0A2G8RQB2_9APHY</name>
<evidence type="ECO:0000259" key="2">
    <source>
        <dbReference type="Pfam" id="PF26640"/>
    </source>
</evidence>
<dbReference type="Proteomes" id="UP000230002">
    <property type="component" value="Unassembled WGS sequence"/>
</dbReference>
<sequence length="326" mass="37119">MWLLHTKTSELKFYKDSKRVRYAALSHVWEADDHRQPFREIQAIYSRCLASGEDPRELVTAKVRNFLDLAERDGYKWGWLDTACIDKTSSAELSEAINSMYRWYCDADVCYASLSDVADDDSPLLPESDFRSSRWHTRGWTLQELIAPHTVVFLSKSWDFIGTKASLAGVLEEITGVDLPLLASPIPPESSTISIARRMSRASRRETTRPEDRAYSLMGIFGVTMPIIYGEGGERSFERLQVEIIKMRPYDQTIFAWGPIHPNIDTALANLRCPRSLEYPVLCIPEDPCSRLLAPSPGEFSSSSNFEPIEPERRGFDCVTFPHTPR</sequence>
<accession>A0A2G8RQB2</accession>
<dbReference type="EMBL" id="AYKW01000068">
    <property type="protein sequence ID" value="PIL23528.1"/>
    <property type="molecule type" value="Genomic_DNA"/>
</dbReference>
<gene>
    <name evidence="3" type="ORF">GSI_14840</name>
</gene>
<evidence type="ECO:0000259" key="1">
    <source>
        <dbReference type="Pfam" id="PF06985"/>
    </source>
</evidence>
<evidence type="ECO:0000313" key="4">
    <source>
        <dbReference type="Proteomes" id="UP000230002"/>
    </source>
</evidence>
<dbReference type="OrthoDB" id="2741844at2759"/>
<comment type="caution">
    <text evidence="3">The sequence shown here is derived from an EMBL/GenBank/DDBJ whole genome shotgun (WGS) entry which is preliminary data.</text>
</comment>
<dbReference type="InterPro" id="IPR058525">
    <property type="entry name" value="DUF8212"/>
</dbReference>
<dbReference type="PANTHER" id="PTHR10622">
    <property type="entry name" value="HET DOMAIN-CONTAINING PROTEIN"/>
    <property type="match status" value="1"/>
</dbReference>
<dbReference type="InterPro" id="IPR010730">
    <property type="entry name" value="HET"/>
</dbReference>
<proteinExistence type="predicted"/>
<dbReference type="AlphaFoldDB" id="A0A2G8RQB2"/>
<feature type="domain" description="Heterokaryon incompatibility" evidence="1">
    <location>
        <begin position="22"/>
        <end position="121"/>
    </location>
</feature>
<protein>
    <submittedName>
        <fullName evidence="3">Uncharacterized protein</fullName>
    </submittedName>
</protein>
<dbReference type="PANTHER" id="PTHR10622:SF10">
    <property type="entry name" value="HET DOMAIN-CONTAINING PROTEIN"/>
    <property type="match status" value="1"/>
</dbReference>
<keyword evidence="4" id="KW-1185">Reference proteome</keyword>
<evidence type="ECO:0000313" key="3">
    <source>
        <dbReference type="EMBL" id="PIL23528.1"/>
    </source>
</evidence>
<dbReference type="Pfam" id="PF06985">
    <property type="entry name" value="HET"/>
    <property type="match status" value="1"/>
</dbReference>
<reference evidence="3 4" key="1">
    <citation type="journal article" date="2015" name="Sci. Rep.">
        <title>Chromosome-level genome map provides insights into diverse defense mechanisms in the medicinal fungus Ganoderma sinense.</title>
        <authorList>
            <person name="Zhu Y."/>
            <person name="Xu J."/>
            <person name="Sun C."/>
            <person name="Zhou S."/>
            <person name="Xu H."/>
            <person name="Nelson D.R."/>
            <person name="Qian J."/>
            <person name="Song J."/>
            <person name="Luo H."/>
            <person name="Xiang L."/>
            <person name="Li Y."/>
            <person name="Xu Z."/>
            <person name="Ji A."/>
            <person name="Wang L."/>
            <person name="Lu S."/>
            <person name="Hayward A."/>
            <person name="Sun W."/>
            <person name="Li X."/>
            <person name="Schwartz D.C."/>
            <person name="Wang Y."/>
            <person name="Chen S."/>
        </authorList>
    </citation>
    <scope>NUCLEOTIDE SEQUENCE [LARGE SCALE GENOMIC DNA]</scope>
    <source>
        <strain evidence="3 4">ZZ0214-1</strain>
    </source>
</reference>
<feature type="domain" description="DUF8212" evidence="2">
    <location>
        <begin position="235"/>
        <end position="311"/>
    </location>
</feature>
<dbReference type="Pfam" id="PF26640">
    <property type="entry name" value="DUF8212"/>
    <property type="match status" value="1"/>
</dbReference>